<dbReference type="Gene3D" id="3.90.226.10">
    <property type="entry name" value="2-enoyl-CoA Hydratase, Chain A, domain 1"/>
    <property type="match status" value="1"/>
</dbReference>
<proteinExistence type="predicted"/>
<gene>
    <name evidence="1" type="primary">WBGene00110514</name>
</gene>
<dbReference type="InterPro" id="IPR001753">
    <property type="entry name" value="Enoyl-CoA_hydra/iso"/>
</dbReference>
<dbReference type="InterPro" id="IPR014352">
    <property type="entry name" value="FERM/acyl-CoA-bd_prot_sf"/>
</dbReference>
<dbReference type="Pfam" id="PF00378">
    <property type="entry name" value="ECH_1"/>
    <property type="match status" value="1"/>
</dbReference>
<reference evidence="2" key="1">
    <citation type="journal article" date="2008" name="Nat. Genet.">
        <title>The Pristionchus pacificus genome provides a unique perspective on nematode lifestyle and parasitism.</title>
        <authorList>
            <person name="Dieterich C."/>
            <person name="Clifton S.W."/>
            <person name="Schuster L.N."/>
            <person name="Chinwalla A."/>
            <person name="Delehaunty K."/>
            <person name="Dinkelacker I."/>
            <person name="Fulton L."/>
            <person name="Fulton R."/>
            <person name="Godfrey J."/>
            <person name="Minx P."/>
            <person name="Mitreva M."/>
            <person name="Roeseler W."/>
            <person name="Tian H."/>
            <person name="Witte H."/>
            <person name="Yang S.P."/>
            <person name="Wilson R.K."/>
            <person name="Sommer R.J."/>
        </authorList>
    </citation>
    <scope>NUCLEOTIDE SEQUENCE [LARGE SCALE GENOMIC DNA]</scope>
    <source>
        <strain evidence="2">PS312</strain>
    </source>
</reference>
<dbReference type="Proteomes" id="UP000005239">
    <property type="component" value="Unassembled WGS sequence"/>
</dbReference>
<dbReference type="CDD" id="cd06558">
    <property type="entry name" value="crotonase-like"/>
    <property type="match status" value="1"/>
</dbReference>
<accession>A0A2A6B807</accession>
<dbReference type="PANTHER" id="PTHR43000">
    <property type="entry name" value="DTDP-D-GLUCOSE 4,6-DEHYDRATASE-RELATED"/>
    <property type="match status" value="1"/>
</dbReference>
<dbReference type="SUPFAM" id="SSF52096">
    <property type="entry name" value="ClpP/crotonase"/>
    <property type="match status" value="1"/>
</dbReference>
<dbReference type="InterPro" id="IPR036291">
    <property type="entry name" value="NAD(P)-bd_dom_sf"/>
</dbReference>
<dbReference type="EnsemblMetazoa" id="PPA20960.1">
    <property type="protein sequence ID" value="PPA20960.1"/>
    <property type="gene ID" value="WBGene00110514"/>
</dbReference>
<dbReference type="Gene3D" id="1.20.80.10">
    <property type="match status" value="1"/>
</dbReference>
<dbReference type="SUPFAM" id="SSF51735">
    <property type="entry name" value="NAD(P)-binding Rossmann-fold domains"/>
    <property type="match status" value="2"/>
</dbReference>
<dbReference type="GO" id="GO:0000062">
    <property type="term" value="F:fatty-acyl-CoA binding"/>
    <property type="evidence" value="ECO:0007669"/>
    <property type="project" value="InterPro"/>
</dbReference>
<keyword evidence="2" id="KW-1185">Reference proteome</keyword>
<dbReference type="InterPro" id="IPR000582">
    <property type="entry name" value="Acyl-CoA-binding_protein"/>
</dbReference>
<evidence type="ECO:0000313" key="1">
    <source>
        <dbReference type="EnsemblMetazoa" id="PPA20960.1"/>
    </source>
</evidence>
<accession>A0A8R1UD70</accession>
<evidence type="ECO:0000313" key="2">
    <source>
        <dbReference type="Proteomes" id="UP000005239"/>
    </source>
</evidence>
<dbReference type="InterPro" id="IPR035984">
    <property type="entry name" value="Acyl-CoA-binding_sf"/>
</dbReference>
<organism evidence="1 2">
    <name type="scientific">Pristionchus pacificus</name>
    <name type="common">Parasitic nematode worm</name>
    <dbReference type="NCBI Taxonomy" id="54126"/>
    <lineage>
        <taxon>Eukaryota</taxon>
        <taxon>Metazoa</taxon>
        <taxon>Ecdysozoa</taxon>
        <taxon>Nematoda</taxon>
        <taxon>Chromadorea</taxon>
        <taxon>Rhabditida</taxon>
        <taxon>Rhabditina</taxon>
        <taxon>Diplogasteromorpha</taxon>
        <taxon>Diplogasteroidea</taxon>
        <taxon>Neodiplogasteridae</taxon>
        <taxon>Pristionchus</taxon>
    </lineage>
</organism>
<dbReference type="PRINTS" id="PR00689">
    <property type="entry name" value="ACOABINDINGP"/>
</dbReference>
<dbReference type="Gene3D" id="1.10.12.10">
    <property type="entry name" value="Lyase 2-enoyl-coa Hydratase, Chain A, domain 2"/>
    <property type="match status" value="1"/>
</dbReference>
<sequence>MLRRALSVVAARGSTTNFLPARSFSSQAAFEKAQADLKKLKEEPDNDVKLKIYALFKQASSGDVSGSRPGMMDFVKRAKYDAHAKLKGIAKDDAQKKYIDLVSSLLGAEAATPASKSVEGLTAVPGVDFSIKGKVFEIRLNRPAKFNALTLDMYNGITEALYFASNNKETSVTVMSSAGDFYCSGNDLSNFAKAATASKEEVKEMAEMAGVVLQKYTQAYIDHNKPLITLCQGPAVGIAVTVLPLSDMVIVSDKFNCVTPFASLGQSPEAASSYSFPLLMGPVKASEVLLMGRKLDAADAAKLGLVSMVVPHAEFEQKAWKEVEAMSVLPPESLRLNKMLLRDIHRDGLTKANKTECELIVQRWQSKECANAIAAFMTRKKKMSHTPKNVIVTGACGFIGSNFMNYIFRAWNTCNFVNVDKLILNSDTQYVRSSPRYKLELSDIKNEQKMLKILEENEIDTIIHFAADCTSTRCYEDTTEAVENNVVAFVAFLETVRRYGKLKRFLHISTDEVYGDSGLGADENGKNEQDLLLPGNPYAATKICGEAYAQVYRTAYGLPIVIARINNIYGPNQWDVKVVPRFIEIAKVRGNFTIQGSGKQLRSWLFVDDAARGIQAIAESGVLGDVYNLGTYFEMNVADLAHAVQKEVDTQLGREHHPPNFISIPDRPYNDLRYLLDISKADQKLGWQPTISFEEGLRRTVVSALRPKEHVQMGVVIFGGRGYVGQELQKILTARKIPYHLATTKPGTSTDEEVEKELVQLGGTHVVCCTGRTHGPGCNTIEYLEGGPEKTSENVRDNMFSVNSLAQISRRLGFHHTYIGTAYIFAYDEQHPVGGKAFKEDELPTFFGSSYSVVKGYTDRQMEYYNRWENINARITLPLTFDTTQPRNLLTKIVNYKELLGLPVSLSILPDCLGALVDLMAQRYQGNLNLVNPGPLSLYEIVKLYKEHVNPAVDPVEIAVGSERCKEILATKGNCALDTTLLQKLCPSIPSTRDSLVAQFKTMKA</sequence>
<reference evidence="1" key="2">
    <citation type="submission" date="2022-06" db="UniProtKB">
        <authorList>
            <consortium name="EnsemblMetazoa"/>
        </authorList>
    </citation>
    <scope>IDENTIFICATION</scope>
    <source>
        <strain evidence="1">PS312</strain>
    </source>
</reference>
<dbReference type="AlphaFoldDB" id="A0A2A6B807"/>
<dbReference type="InterPro" id="IPR016040">
    <property type="entry name" value="NAD(P)-bd_dom"/>
</dbReference>
<dbReference type="PROSITE" id="PS51228">
    <property type="entry name" value="ACB_2"/>
    <property type="match status" value="1"/>
</dbReference>
<dbReference type="InterPro" id="IPR014748">
    <property type="entry name" value="Enoyl-CoA_hydra_C"/>
</dbReference>
<dbReference type="Gene3D" id="3.40.50.720">
    <property type="entry name" value="NAD(P)-binding Rossmann-like Domain"/>
    <property type="match status" value="2"/>
</dbReference>
<dbReference type="SUPFAM" id="SSF47027">
    <property type="entry name" value="Acyl-CoA binding protein"/>
    <property type="match status" value="1"/>
</dbReference>
<name>A0A2A6B807_PRIPA</name>
<dbReference type="CDD" id="cd00435">
    <property type="entry name" value="ACBP"/>
    <property type="match status" value="1"/>
</dbReference>
<dbReference type="Pfam" id="PF00887">
    <property type="entry name" value="ACBP"/>
    <property type="match status" value="1"/>
</dbReference>
<dbReference type="Pfam" id="PF16363">
    <property type="entry name" value="GDP_Man_Dehyd"/>
    <property type="match status" value="1"/>
</dbReference>
<dbReference type="InterPro" id="IPR029045">
    <property type="entry name" value="ClpP/crotonase-like_dom_sf"/>
</dbReference>
<protein>
    <submittedName>
        <fullName evidence="1">Ech-4</fullName>
    </submittedName>
</protein>
<dbReference type="GO" id="GO:0008460">
    <property type="term" value="F:dTDP-glucose 4,6-dehydratase activity"/>
    <property type="evidence" value="ECO:0000318"/>
    <property type="project" value="GO_Central"/>
</dbReference>
<dbReference type="Gene3D" id="3.90.25.10">
    <property type="entry name" value="UDP-galactose 4-epimerase, domain 1"/>
    <property type="match status" value="1"/>
</dbReference>